<sequence length="492" mass="54095">MYIGHGGCAVELVLAMAAVGAQYCFEAEQGLRLFHAARSIATERIRRRDSRIASDQDSPNGPLGLATGAATMISASDDLMQSGQALLLLMAMATWAKHKEILREALAIQSILASIVRDDGLQDLTSPNDNNELSWESWARKESTLRTKYIVFCFFNLHCIVYDIPPLILNSEIHMRLPCSTAAFKASTAGQWRATAQPTPLPFQDAVRRLFSSDAARSPGHSALGNYVLIHAIVQHIFFVRQSARCRFDAASELTADEAAPLDHAVRNWQAAWKHSPESSVDPLDPNGPVAFNSTALLRLAYIRLNMDTGPGRALGTRDPIQIAHALRNTPPLTLRRTNTPTPPKLMRALLHAAHALSIPVKIGIRLVAKTQTFTWSIQHSLCSLECALLLGKWLEAMAALGADPQPPLTDSEERILSLVRTVLDETEYRLPSDNHDGEENDEAEIALPDRAKRLNAGVLRVWAAIFKGSQTWDIVEVIGNALAMYADLLEK</sequence>
<gene>
    <name evidence="8" type="ORF">SBRCBS47491_009121</name>
</gene>
<name>A0ABP0CS28_9PEZI</name>
<comment type="caution">
    <text evidence="8">The sequence shown here is derived from an EMBL/GenBank/DDBJ whole genome shotgun (WGS) entry which is preliminary data.</text>
</comment>
<reference evidence="8 9" key="1">
    <citation type="submission" date="2024-01" db="EMBL/GenBank/DDBJ databases">
        <authorList>
            <person name="Allen C."/>
            <person name="Tagirdzhanova G."/>
        </authorList>
    </citation>
    <scope>NUCLEOTIDE SEQUENCE [LARGE SCALE GENOMIC DNA]</scope>
</reference>
<feature type="domain" description="Xylanolytic transcriptional activator regulatory" evidence="7">
    <location>
        <begin position="10"/>
        <end position="211"/>
    </location>
</feature>
<dbReference type="PANTHER" id="PTHR40626">
    <property type="entry name" value="MIP31509P"/>
    <property type="match status" value="1"/>
</dbReference>
<keyword evidence="6" id="KW-0539">Nucleus</keyword>
<keyword evidence="9" id="KW-1185">Reference proteome</keyword>
<evidence type="ECO:0000256" key="1">
    <source>
        <dbReference type="ARBA" id="ARBA00004123"/>
    </source>
</evidence>
<comment type="subcellular location">
    <subcellularLocation>
        <location evidence="1">Nucleus</location>
    </subcellularLocation>
</comment>
<keyword evidence="5" id="KW-0862">Zinc</keyword>
<accession>A0ABP0CS28</accession>
<proteinExistence type="predicted"/>
<evidence type="ECO:0000256" key="5">
    <source>
        <dbReference type="ARBA" id="ARBA00022833"/>
    </source>
</evidence>
<keyword evidence="4" id="KW-0863">Zinc-finger</keyword>
<evidence type="ECO:0000259" key="7">
    <source>
        <dbReference type="Pfam" id="PF04082"/>
    </source>
</evidence>
<dbReference type="Pfam" id="PF04082">
    <property type="entry name" value="Fungal_trans"/>
    <property type="match status" value="1"/>
</dbReference>
<dbReference type="Proteomes" id="UP001642406">
    <property type="component" value="Unassembled WGS sequence"/>
</dbReference>
<evidence type="ECO:0000256" key="4">
    <source>
        <dbReference type="ARBA" id="ARBA00022771"/>
    </source>
</evidence>
<dbReference type="PANTHER" id="PTHR40626:SF10">
    <property type="entry name" value="C2H2-TYPE DOMAIN-CONTAINING PROTEIN"/>
    <property type="match status" value="1"/>
</dbReference>
<protein>
    <recommendedName>
        <fullName evidence="7">Xylanolytic transcriptional activator regulatory domain-containing protein</fullName>
    </recommendedName>
</protein>
<evidence type="ECO:0000313" key="8">
    <source>
        <dbReference type="EMBL" id="CAK7234942.1"/>
    </source>
</evidence>
<keyword evidence="3" id="KW-0677">Repeat</keyword>
<evidence type="ECO:0000256" key="3">
    <source>
        <dbReference type="ARBA" id="ARBA00022737"/>
    </source>
</evidence>
<evidence type="ECO:0000256" key="2">
    <source>
        <dbReference type="ARBA" id="ARBA00022723"/>
    </source>
</evidence>
<dbReference type="InterPro" id="IPR007219">
    <property type="entry name" value="XnlR_reg_dom"/>
</dbReference>
<evidence type="ECO:0000313" key="9">
    <source>
        <dbReference type="Proteomes" id="UP001642406"/>
    </source>
</evidence>
<organism evidence="8 9">
    <name type="scientific">Sporothrix bragantina</name>
    <dbReference type="NCBI Taxonomy" id="671064"/>
    <lineage>
        <taxon>Eukaryota</taxon>
        <taxon>Fungi</taxon>
        <taxon>Dikarya</taxon>
        <taxon>Ascomycota</taxon>
        <taxon>Pezizomycotina</taxon>
        <taxon>Sordariomycetes</taxon>
        <taxon>Sordariomycetidae</taxon>
        <taxon>Ophiostomatales</taxon>
        <taxon>Ophiostomataceae</taxon>
        <taxon>Sporothrix</taxon>
    </lineage>
</organism>
<dbReference type="InterPro" id="IPR051059">
    <property type="entry name" value="VerF-like"/>
</dbReference>
<dbReference type="CDD" id="cd12148">
    <property type="entry name" value="fungal_TF_MHR"/>
    <property type="match status" value="1"/>
</dbReference>
<keyword evidence="2" id="KW-0479">Metal-binding</keyword>
<evidence type="ECO:0000256" key="6">
    <source>
        <dbReference type="ARBA" id="ARBA00023242"/>
    </source>
</evidence>
<dbReference type="EMBL" id="CAWUHC010000135">
    <property type="protein sequence ID" value="CAK7234942.1"/>
    <property type="molecule type" value="Genomic_DNA"/>
</dbReference>